<keyword evidence="5" id="KW-0479">Metal-binding</keyword>
<dbReference type="InterPro" id="IPR043146">
    <property type="entry name" value="Penicillin_amidase_N_B-knob"/>
</dbReference>
<feature type="active site" description="Nucleophile" evidence="4">
    <location>
        <position position="256"/>
    </location>
</feature>
<evidence type="ECO:0000256" key="2">
    <source>
        <dbReference type="ARBA" id="ARBA00022801"/>
    </source>
</evidence>
<evidence type="ECO:0000313" key="8">
    <source>
        <dbReference type="Proteomes" id="UP000015350"/>
    </source>
</evidence>
<sequence>MIVTEETAAIRNRRPARRRLIVLGLNAVALTALLGGAAAWLALMSPLPRQTGRIDLTGLTAPVTIARDAKGVPHIRAANREDSWFALGWVHAQDRMWQMETMRRLGSGRLAEAIGPAGLVNDRFMRTLGLRRLAELSLSRLDEPTRAALTAYANGVNAWLTSPETRLPLEYSLLGLHPEPWSPVDSMLWQKLMALQLAGNWPDDILRARLARRIDPRRIPELFPAGGTETGQGLSETGWGALLAAIPSAARPAPASNIWIVAGNRSASGKPILSNDPHLPFIAPSYWYLAGIEAPGLSLAGATSPGLPFLVIGHNDKIAWGFTSAEADTVDLFIEKKEGETAYRTPDGTRPFTVREEVIKVKDAPDVALTVRETRHGPVISDLIASDLAAPGEVVAFSSTALGDNDTGVQTLMRMNLARDWPSFAAVQRDVQAPALNVGYADVGGTIALTTVGRIPIRRSGNGLLPARGWTGAGDWIGWIPPTKMPQTVNPRSGILINANNRPSPDKYPYMIAALWPETYRAERLREILEPRKGMSVADMVALQGDIVSLQAVEIKDLLTGIEPASERGREAVRLIADWTGDVSRDRPEPLLLAAWVASLSRAIFADELGDLYDPQSPPSPKVLVDAFTKRRYWCDDITTPAAESCEELIERSLEQALTDLKADWGRDMSRWRWGDAHKARFAHPVLGQVPLLRRWATQEIRTDGDNATLSRGTYRIDGGRFPHVHGPTLRTVIDLADLNDSRFLIVPGQSGHPMSSHYSDQLKDWRDNRPFRLDSDSPWVLTLAPRPVAPE</sequence>
<dbReference type="Pfam" id="PF01804">
    <property type="entry name" value="Penicil_amidase"/>
    <property type="match status" value="1"/>
</dbReference>
<comment type="cofactor">
    <cofactor evidence="5">
        <name>Ca(2+)</name>
        <dbReference type="ChEBI" id="CHEBI:29108"/>
    </cofactor>
    <text evidence="5">Binds 1 Ca(2+) ion per dimer.</text>
</comment>
<dbReference type="Gene3D" id="1.10.439.10">
    <property type="entry name" value="Penicillin Amidohydrolase, domain 1"/>
    <property type="match status" value="1"/>
</dbReference>
<dbReference type="Gene3D" id="2.30.120.10">
    <property type="match status" value="1"/>
</dbReference>
<dbReference type="Proteomes" id="UP000015350">
    <property type="component" value="Unassembled WGS sequence"/>
</dbReference>
<gene>
    <name evidence="7" type="ORF">K678_08644</name>
</gene>
<dbReference type="SUPFAM" id="SSF56235">
    <property type="entry name" value="N-terminal nucleophile aminohydrolases (Ntn hydrolases)"/>
    <property type="match status" value="1"/>
</dbReference>
<keyword evidence="5" id="KW-0106">Calcium</keyword>
<dbReference type="AlphaFoldDB" id="S9SCV2"/>
<feature type="transmembrane region" description="Helical" evidence="6">
    <location>
        <begin position="20"/>
        <end position="43"/>
    </location>
</feature>
<keyword evidence="3" id="KW-0865">Zymogen</keyword>
<dbReference type="Gene3D" id="3.60.20.10">
    <property type="entry name" value="Glutamine Phosphoribosylpyrophosphate, subunit 1, domain 1"/>
    <property type="match status" value="1"/>
</dbReference>
<dbReference type="GO" id="GO:0016811">
    <property type="term" value="F:hydrolase activity, acting on carbon-nitrogen (but not peptide) bonds, in linear amides"/>
    <property type="evidence" value="ECO:0007669"/>
    <property type="project" value="InterPro"/>
</dbReference>
<feature type="binding site" evidence="5">
    <location>
        <position position="331"/>
    </location>
    <ligand>
        <name>Ca(2+)</name>
        <dbReference type="ChEBI" id="CHEBI:29108"/>
    </ligand>
</feature>
<dbReference type="EMBL" id="AQPH01000026">
    <property type="protein sequence ID" value="EPY01903.1"/>
    <property type="molecule type" value="Genomic_DNA"/>
</dbReference>
<keyword evidence="6" id="KW-1133">Transmembrane helix</keyword>
<comment type="similarity">
    <text evidence="1">Belongs to the peptidase S45 family.</text>
</comment>
<evidence type="ECO:0000256" key="1">
    <source>
        <dbReference type="ARBA" id="ARBA00006586"/>
    </source>
</evidence>
<evidence type="ECO:0000313" key="7">
    <source>
        <dbReference type="EMBL" id="EPY01903.1"/>
    </source>
</evidence>
<keyword evidence="6" id="KW-0472">Membrane</keyword>
<dbReference type="InterPro" id="IPR029055">
    <property type="entry name" value="Ntn_hydrolases_N"/>
</dbReference>
<dbReference type="STRING" id="1316936.K678_08644"/>
<feature type="binding site" evidence="5">
    <location>
        <position position="330"/>
    </location>
    <ligand>
        <name>Ca(2+)</name>
        <dbReference type="ChEBI" id="CHEBI:29108"/>
    </ligand>
</feature>
<evidence type="ECO:0000256" key="4">
    <source>
        <dbReference type="PIRSR" id="PIRSR001227-1"/>
    </source>
</evidence>
<dbReference type="InterPro" id="IPR014395">
    <property type="entry name" value="Pen/GL7ACA/AHL_acylase"/>
</dbReference>
<keyword evidence="2" id="KW-0378">Hydrolase</keyword>
<protein>
    <submittedName>
        <fullName evidence="7">Putative penicillin acylase</fullName>
    </submittedName>
</protein>
<evidence type="ECO:0000256" key="3">
    <source>
        <dbReference type="ARBA" id="ARBA00023145"/>
    </source>
</evidence>
<keyword evidence="6" id="KW-0812">Transmembrane</keyword>
<dbReference type="GO" id="GO:0017000">
    <property type="term" value="P:antibiotic biosynthetic process"/>
    <property type="evidence" value="ECO:0007669"/>
    <property type="project" value="InterPro"/>
</dbReference>
<dbReference type="Gene3D" id="1.10.1400.10">
    <property type="match status" value="1"/>
</dbReference>
<dbReference type="PANTHER" id="PTHR34218:SF4">
    <property type="entry name" value="ACYL-HOMOSERINE LACTONE ACYLASE QUIP"/>
    <property type="match status" value="1"/>
</dbReference>
<feature type="binding site" evidence="5">
    <location>
        <position position="328"/>
    </location>
    <ligand>
        <name>Ca(2+)</name>
        <dbReference type="ChEBI" id="CHEBI:29108"/>
    </ligand>
</feature>
<name>S9SCV2_MAGFU</name>
<organism evidence="7 8">
    <name type="scientific">Magnetospirillum fulvum MGU-K5</name>
    <dbReference type="NCBI Taxonomy" id="1316936"/>
    <lineage>
        <taxon>Bacteria</taxon>
        <taxon>Pseudomonadati</taxon>
        <taxon>Pseudomonadota</taxon>
        <taxon>Alphaproteobacteria</taxon>
        <taxon>Rhodospirillales</taxon>
        <taxon>Rhodospirillaceae</taxon>
        <taxon>Magnetospirillum</taxon>
    </lineage>
</organism>
<dbReference type="InterPro" id="IPR002692">
    <property type="entry name" value="S45"/>
</dbReference>
<dbReference type="eggNOG" id="COG2366">
    <property type="taxonomic scope" value="Bacteria"/>
</dbReference>
<reference evidence="7 8" key="1">
    <citation type="submission" date="2013-04" db="EMBL/GenBank/DDBJ databases">
        <authorList>
            <person name="Kuznetsov B."/>
            <person name="Ivanovsky R."/>
        </authorList>
    </citation>
    <scope>NUCLEOTIDE SEQUENCE [LARGE SCALE GENOMIC DNA]</scope>
    <source>
        <strain evidence="7 8">MGU-K5</strain>
    </source>
</reference>
<dbReference type="CDD" id="cd03747">
    <property type="entry name" value="Ntn_PGA_like"/>
    <property type="match status" value="1"/>
</dbReference>
<dbReference type="GO" id="GO:0046872">
    <property type="term" value="F:metal ion binding"/>
    <property type="evidence" value="ECO:0007669"/>
    <property type="project" value="UniProtKB-KW"/>
</dbReference>
<proteinExistence type="inferred from homology"/>
<dbReference type="MEROPS" id="S45.003"/>
<dbReference type="InterPro" id="IPR043147">
    <property type="entry name" value="Penicillin_amidase_A-knob"/>
</dbReference>
<dbReference type="PANTHER" id="PTHR34218">
    <property type="entry name" value="PEPTIDASE S45 PENICILLIN AMIDASE"/>
    <property type="match status" value="1"/>
</dbReference>
<dbReference type="InterPro" id="IPR023343">
    <property type="entry name" value="Penicillin_amidase_dom1"/>
</dbReference>
<dbReference type="PIRSF" id="PIRSF001227">
    <property type="entry name" value="Pen_acylase"/>
    <property type="match status" value="1"/>
</dbReference>
<comment type="caution">
    <text evidence="7">The sequence shown here is derived from an EMBL/GenBank/DDBJ whole genome shotgun (WGS) entry which is preliminary data.</text>
</comment>
<accession>S9SCV2</accession>
<evidence type="ECO:0000256" key="6">
    <source>
        <dbReference type="SAM" id="Phobius"/>
    </source>
</evidence>
<evidence type="ECO:0000256" key="5">
    <source>
        <dbReference type="PIRSR" id="PIRSR001227-2"/>
    </source>
</evidence>